<feature type="domain" description="GPI ethanolamine phosphate transferase 1 C-terminal" evidence="13">
    <location>
        <begin position="410"/>
        <end position="743"/>
    </location>
</feature>
<evidence type="ECO:0000256" key="2">
    <source>
        <dbReference type="ARBA" id="ARBA00004687"/>
    </source>
</evidence>
<dbReference type="InterPro" id="IPR002591">
    <property type="entry name" value="Phosphodiest/P_Trfase"/>
</dbReference>
<protein>
    <recommendedName>
        <fullName evidence="4 12">GPI ethanolamine phosphate transferase 1</fullName>
        <ecNumber evidence="12">2.-.-.-</ecNumber>
    </recommendedName>
</protein>
<evidence type="ECO:0000256" key="9">
    <source>
        <dbReference type="ARBA" id="ARBA00022989"/>
    </source>
</evidence>
<comment type="similarity">
    <text evidence="3 12">Belongs to the PIGG/PIGN/PIGO family. PIGN subfamily.</text>
</comment>
<evidence type="ECO:0000256" key="10">
    <source>
        <dbReference type="ARBA" id="ARBA00023136"/>
    </source>
</evidence>
<reference evidence="14" key="2">
    <citation type="submission" date="2025-09" db="UniProtKB">
        <authorList>
            <consortium name="Ensembl"/>
        </authorList>
    </citation>
    <scope>IDENTIFICATION</scope>
</reference>
<feature type="transmembrane region" description="Helical" evidence="12">
    <location>
        <begin position="785"/>
        <end position="803"/>
    </location>
</feature>
<feature type="domain" description="GPI ethanolamine phosphate transferase 1 C-terminal" evidence="13">
    <location>
        <begin position="759"/>
        <end position="826"/>
    </location>
</feature>
<evidence type="ECO:0000256" key="12">
    <source>
        <dbReference type="RuleBase" id="RU367138"/>
    </source>
</evidence>
<feature type="transmembrane region" description="Helical" evidence="12">
    <location>
        <begin position="573"/>
        <end position="591"/>
    </location>
</feature>
<dbReference type="Pfam" id="PF04987">
    <property type="entry name" value="PigN"/>
    <property type="match status" value="2"/>
</dbReference>
<proteinExistence type="inferred from homology"/>
<feature type="transmembrane region" description="Helical" evidence="12">
    <location>
        <begin position="630"/>
        <end position="648"/>
    </location>
</feature>
<dbReference type="InterPro" id="IPR017850">
    <property type="entry name" value="Alkaline_phosphatase_core_sf"/>
</dbReference>
<evidence type="ECO:0000256" key="4">
    <source>
        <dbReference type="ARBA" id="ARBA00020831"/>
    </source>
</evidence>
<feature type="transmembrane region" description="Helical" evidence="12">
    <location>
        <begin position="759"/>
        <end position="779"/>
    </location>
</feature>
<feature type="transmembrane region" description="Helical" evidence="12">
    <location>
        <begin position="421"/>
        <end position="443"/>
    </location>
</feature>
<evidence type="ECO:0000313" key="14">
    <source>
        <dbReference type="Ensembl" id="ENSMNEP00000024244.1"/>
    </source>
</evidence>
<keyword evidence="8 12" id="KW-0256">Endoplasmic reticulum</keyword>
<dbReference type="Ensembl" id="ENSMNET00000048511.1">
    <property type="protein sequence ID" value="ENSMNEP00000024244.1"/>
    <property type="gene ID" value="ENSMNEG00000034630.1"/>
</dbReference>
<keyword evidence="11" id="KW-0325">Glycoprotein</keyword>
<keyword evidence="7 12" id="KW-0812">Transmembrane</keyword>
<sequence>MLLFFTLGLLIHFVFFASIFDIYFTSPLVHGMTPQFTPLPPPARRLVLFVADGLRADTLYELDENGTSRAPFIRNIIMHEGSWGISHTRVPTESRPGHVALIAGFYEDVSAVAKGWKENPVEFDSLFNESKYTWSWGSPDILPMFAKGASGDHVYTYSYDAKREDFGAQDATKLDTWVFDNVKDFFHHARNNQSLFSKINEEKIVFFLHLLGIDTNGHAHRPSSRDYKDNIKKVDDGVKEIVSMFNHFYGNDGKTTFIFTSDHGMTDWGSHGAGHPSETLTPLVTWGAGINYPQRVSAQQFDDSFLKEWRLENWKRLDVNQGILPVDYLNNTDLFKAESMFTNAVQILEQFKVKMTQKKEVTLPFLFTPFKLLSDSKQFNILRKARSYIKHRKFDEVVSLCKELIHLALKGLSYYHTYDRFFLGINVVIGFVGWISYASLLIIKSHSNLIKGVSKEVKKPSHLLPCSFVAIGILVAFFLLIQACPWTYYVYGLLPVPIWYAVLREFQVVQDLVTSLLTYPLSHFVGYLLVFTLGIEILVLSFFYRYMLTAGLTAFAVWPFLTRLWTRAKVTSLSWAFFSVLLAVFPLMPVVGRKPDISLVMGAGLLVLLLSLCVVTSLRKRKDSFRKEELLVHLLQVLSTVLSMYVVYSTQSSLLRKQGLPLMNQIISWATLASSLFVPLLSSPAVFQRLFSILLSLMSTYLLLSTGYEAVFPLVLSCLMFVWINIEQETLQQSGVCCKQKLTSIQFSYNTDITQFRQLFDLASVYCFLTVFSPFMMGALMMWKILIPFVLVMCAFEAVQLTTQLSSKSLFFFLQHFFFLVKDYGSWLDIGTSISHYVIVMSMTIFLVFLNGLAQLLTTKKLRLCGKPKSHFM</sequence>
<feature type="transmembrane region" description="Helical" evidence="12">
    <location>
        <begin position="834"/>
        <end position="854"/>
    </location>
</feature>
<feature type="transmembrane region" description="Helical" evidence="12">
    <location>
        <begin position="486"/>
        <end position="503"/>
    </location>
</feature>
<dbReference type="InterPro" id="IPR007070">
    <property type="entry name" value="GPI_EtnP_transferase_1"/>
</dbReference>
<keyword evidence="5 12" id="KW-0337">GPI-anchor biosynthesis</keyword>
<dbReference type="Proteomes" id="UP000233120">
    <property type="component" value="Unassembled WGS sequence"/>
</dbReference>
<dbReference type="GO" id="GO:0006506">
    <property type="term" value="P:GPI anchor biosynthetic process"/>
    <property type="evidence" value="ECO:0007669"/>
    <property type="project" value="UniProtKB-UniPathway"/>
</dbReference>
<evidence type="ECO:0000313" key="15">
    <source>
        <dbReference type="Proteomes" id="UP000233120"/>
    </source>
</evidence>
<feature type="transmembrane region" description="Helical" evidence="12">
    <location>
        <begin position="515"/>
        <end position="537"/>
    </location>
</feature>
<dbReference type="GO" id="GO:0005789">
    <property type="term" value="C:endoplasmic reticulum membrane"/>
    <property type="evidence" value="ECO:0007669"/>
    <property type="project" value="UniProtKB-SubCell"/>
</dbReference>
<dbReference type="GO" id="GO:0051377">
    <property type="term" value="F:mannose-ethanolamine phosphotransferase activity"/>
    <property type="evidence" value="ECO:0007669"/>
    <property type="project" value="UniProtKB-UniRule"/>
</dbReference>
<organism evidence="14 15">
    <name type="scientific">Macaca nemestrina</name>
    <name type="common">Pig-tailed macaque</name>
    <dbReference type="NCBI Taxonomy" id="9545"/>
    <lineage>
        <taxon>Eukaryota</taxon>
        <taxon>Metazoa</taxon>
        <taxon>Chordata</taxon>
        <taxon>Craniata</taxon>
        <taxon>Vertebrata</taxon>
        <taxon>Euteleostomi</taxon>
        <taxon>Mammalia</taxon>
        <taxon>Eutheria</taxon>
        <taxon>Euarchontoglires</taxon>
        <taxon>Primates</taxon>
        <taxon>Haplorrhini</taxon>
        <taxon>Catarrhini</taxon>
        <taxon>Cercopithecidae</taxon>
        <taxon>Cercopithecinae</taxon>
        <taxon>Macaca</taxon>
    </lineage>
</organism>
<comment type="pathway">
    <text evidence="2 12">Glycolipid biosynthesis; glycosylphosphatidylinositol-anchor biosynthesis.</text>
</comment>
<dbReference type="AlphaFoldDB" id="A0A2K6CKR2"/>
<evidence type="ECO:0000256" key="5">
    <source>
        <dbReference type="ARBA" id="ARBA00022502"/>
    </source>
</evidence>
<dbReference type="Bgee" id="ENSMNEG00000034630">
    <property type="expression patterns" value="Expressed in colon and 12 other cell types or tissues"/>
</dbReference>
<feature type="transmembrane region" description="Helical" evidence="12">
    <location>
        <begin position="660"/>
        <end position="681"/>
    </location>
</feature>
<evidence type="ECO:0000256" key="6">
    <source>
        <dbReference type="ARBA" id="ARBA00022679"/>
    </source>
</evidence>
<feature type="transmembrane region" description="Helical" evidence="12">
    <location>
        <begin position="543"/>
        <end position="561"/>
    </location>
</feature>
<evidence type="ECO:0000256" key="7">
    <source>
        <dbReference type="ARBA" id="ARBA00022692"/>
    </source>
</evidence>
<keyword evidence="9 12" id="KW-1133">Transmembrane helix</keyword>
<keyword evidence="6 12" id="KW-0808">Transferase</keyword>
<dbReference type="GeneTree" id="ENSGT00390000017600"/>
<dbReference type="UniPathway" id="UPA00196"/>
<dbReference type="InterPro" id="IPR037671">
    <property type="entry name" value="PIGN_N"/>
</dbReference>
<gene>
    <name evidence="14" type="primary">PIGN</name>
</gene>
<keyword evidence="10 12" id="KW-0472">Membrane</keyword>
<comment type="subcellular location">
    <subcellularLocation>
        <location evidence="1 12">Endoplasmic reticulum membrane</location>
        <topology evidence="1 12">Multi-pass membrane protein</topology>
    </subcellularLocation>
</comment>
<dbReference type="FunFam" id="3.40.720.10:FF:000015">
    <property type="entry name" value="GPI ethanolamine phosphate transferase 1"/>
    <property type="match status" value="1"/>
</dbReference>
<feature type="transmembrane region" description="Helical" evidence="12">
    <location>
        <begin position="463"/>
        <end position="480"/>
    </location>
</feature>
<dbReference type="SUPFAM" id="SSF53649">
    <property type="entry name" value="Alkaline phosphatase-like"/>
    <property type="match status" value="1"/>
</dbReference>
<dbReference type="PANTHER" id="PTHR12250">
    <property type="entry name" value="PHOSPHATIDYLINOSITOL GLYCAN, CLASS N"/>
    <property type="match status" value="1"/>
</dbReference>
<evidence type="ECO:0000256" key="3">
    <source>
        <dbReference type="ARBA" id="ARBA00008400"/>
    </source>
</evidence>
<feature type="transmembrane region" description="Helical" evidence="12">
    <location>
        <begin position="597"/>
        <end position="618"/>
    </location>
</feature>
<dbReference type="PANTHER" id="PTHR12250:SF0">
    <property type="entry name" value="GPI ETHANOLAMINE PHOSPHATE TRANSFERASE 1"/>
    <property type="match status" value="1"/>
</dbReference>
<evidence type="ECO:0000256" key="8">
    <source>
        <dbReference type="ARBA" id="ARBA00022824"/>
    </source>
</evidence>
<dbReference type="Pfam" id="PF01663">
    <property type="entry name" value="Phosphodiest"/>
    <property type="match status" value="1"/>
</dbReference>
<reference evidence="14" key="1">
    <citation type="submission" date="2025-08" db="UniProtKB">
        <authorList>
            <consortium name="Ensembl"/>
        </authorList>
    </citation>
    <scope>IDENTIFICATION</scope>
</reference>
<dbReference type="EC" id="2.-.-.-" evidence="12"/>
<comment type="function">
    <text evidence="12">Ethanolamine phosphate transferase involved in glycosylphosphatidylinositol-anchor biosynthesis. Transfers ethanolamine phosphate to the first alpha-1,4-linked mannose of the glycosylphosphatidylinositol precursor of GPI-anchor.</text>
</comment>
<evidence type="ECO:0000256" key="11">
    <source>
        <dbReference type="ARBA" id="ARBA00023180"/>
    </source>
</evidence>
<keyword evidence="15" id="KW-1185">Reference proteome</keyword>
<dbReference type="InterPro" id="IPR017852">
    <property type="entry name" value="GPI_EtnP_transferase_1_C"/>
</dbReference>
<evidence type="ECO:0000256" key="1">
    <source>
        <dbReference type="ARBA" id="ARBA00004477"/>
    </source>
</evidence>
<name>A0A2K6CKR2_MACNE</name>
<dbReference type="Gene3D" id="3.40.720.10">
    <property type="entry name" value="Alkaline Phosphatase, subunit A"/>
    <property type="match status" value="1"/>
</dbReference>
<evidence type="ECO:0000259" key="13">
    <source>
        <dbReference type="Pfam" id="PF04987"/>
    </source>
</evidence>
<accession>A0A2K6CKR2</accession>
<dbReference type="CDD" id="cd16020">
    <property type="entry name" value="GPI_EPT_1"/>
    <property type="match status" value="1"/>
</dbReference>